<keyword evidence="3" id="KW-1185">Reference proteome</keyword>
<reference evidence="2 3" key="1">
    <citation type="journal article" date="2019" name="Int. J. Syst. Evol. Microbiol.">
        <title>The Global Catalogue of Microorganisms (GCM) 10K type strain sequencing project: providing services to taxonomists for standard genome sequencing and annotation.</title>
        <authorList>
            <consortium name="The Broad Institute Genomics Platform"/>
            <consortium name="The Broad Institute Genome Sequencing Center for Infectious Disease"/>
            <person name="Wu L."/>
            <person name="Ma J."/>
        </authorList>
    </citation>
    <scope>NUCLEOTIDE SEQUENCE [LARGE SCALE GENOMIC DNA]</scope>
    <source>
        <strain evidence="2 3">JCM 14924</strain>
    </source>
</reference>
<dbReference type="Proteomes" id="UP001501391">
    <property type="component" value="Unassembled WGS sequence"/>
</dbReference>
<evidence type="ECO:0000313" key="2">
    <source>
        <dbReference type="EMBL" id="GAA2196395.1"/>
    </source>
</evidence>
<evidence type="ECO:0000313" key="3">
    <source>
        <dbReference type="Proteomes" id="UP001501391"/>
    </source>
</evidence>
<organism evidence="2 3">
    <name type="scientific">Streptomyces bangladeshensis</name>
    <dbReference type="NCBI Taxonomy" id="295352"/>
    <lineage>
        <taxon>Bacteria</taxon>
        <taxon>Bacillati</taxon>
        <taxon>Actinomycetota</taxon>
        <taxon>Actinomycetes</taxon>
        <taxon>Kitasatosporales</taxon>
        <taxon>Streptomycetaceae</taxon>
        <taxon>Streptomyces</taxon>
    </lineage>
</organism>
<sequence length="218" mass="23265">MSVRWSDGRVTIHGTARTDALDCAYPLAPPPAAPSTDWSPMRARRSLALALITVTTALTAGCTDQETRETATGPGTTAPSWDGKAPQEDALRRATRALNAVEPDGAARVDEGVEDLARGLDKTFSPKGDRPHTFDIACQAPADRTLTLILARGDAETEWEVTCGDREADQFNIPAGGRFTARVPAAGRDTQGFVLWRLSTIAPADVEGCEDDIEGCEE</sequence>
<evidence type="ECO:0000256" key="1">
    <source>
        <dbReference type="SAM" id="MobiDB-lite"/>
    </source>
</evidence>
<proteinExistence type="predicted"/>
<accession>A0ABN3BIA6</accession>
<protein>
    <recommendedName>
        <fullName evidence="4">Lipoprotein</fullName>
    </recommendedName>
</protein>
<dbReference type="EMBL" id="BAAAOQ010000009">
    <property type="protein sequence ID" value="GAA2196395.1"/>
    <property type="molecule type" value="Genomic_DNA"/>
</dbReference>
<name>A0ABN3BIA6_9ACTN</name>
<evidence type="ECO:0008006" key="4">
    <source>
        <dbReference type="Google" id="ProtNLM"/>
    </source>
</evidence>
<comment type="caution">
    <text evidence="2">The sequence shown here is derived from an EMBL/GenBank/DDBJ whole genome shotgun (WGS) entry which is preliminary data.</text>
</comment>
<gene>
    <name evidence="2" type="ORF">GCM10009787_30490</name>
</gene>
<feature type="region of interest" description="Disordered" evidence="1">
    <location>
        <begin position="62"/>
        <end position="86"/>
    </location>
</feature>